<gene>
    <name evidence="2" type="ORF">SAMN05421512_10988</name>
</gene>
<keyword evidence="3" id="KW-1185">Reference proteome</keyword>
<dbReference type="InterPro" id="IPR029063">
    <property type="entry name" value="SAM-dependent_MTases_sf"/>
</dbReference>
<dbReference type="GO" id="GO:0032259">
    <property type="term" value="P:methylation"/>
    <property type="evidence" value="ECO:0007669"/>
    <property type="project" value="UniProtKB-KW"/>
</dbReference>
<dbReference type="PANTHER" id="PTHR43464:SF58">
    <property type="entry name" value="BLR7975 PROTEIN"/>
    <property type="match status" value="1"/>
</dbReference>
<keyword evidence="2" id="KW-0808">Transferase</keyword>
<keyword evidence="2" id="KW-0489">Methyltransferase</keyword>
<evidence type="ECO:0000313" key="3">
    <source>
        <dbReference type="Proteomes" id="UP000219331"/>
    </source>
</evidence>
<organism evidence="2 3">
    <name type="scientific">Stappia indica</name>
    <dbReference type="NCBI Taxonomy" id="538381"/>
    <lineage>
        <taxon>Bacteria</taxon>
        <taxon>Pseudomonadati</taxon>
        <taxon>Pseudomonadota</taxon>
        <taxon>Alphaproteobacteria</taxon>
        <taxon>Hyphomicrobiales</taxon>
        <taxon>Stappiaceae</taxon>
        <taxon>Stappia</taxon>
    </lineage>
</organism>
<dbReference type="AlphaFoldDB" id="A0A285T8K3"/>
<sequence length="226" mass="24032">MSAGPAAFADPAAVASYAEDALKKVPGLADLHRMTTLLVGERAPGPADILVVGAGGGLELEAMARARPDWRFTGVDPSVAMLDIARRGTAAHADRIALLTGTVDQAPAGPFGGATCLLVLHFLDRDERLHSLREIRRRLAPSAALVVAHHTVPGDDRERWLARSAAFARRDASDPAQDRASARIMAQRLPLLDPEEEAALLRQAGFAAPTLFYAALSFRGWIAYAG</sequence>
<dbReference type="Pfam" id="PF13649">
    <property type="entry name" value="Methyltransf_25"/>
    <property type="match status" value="1"/>
</dbReference>
<accession>A0A285T8K3</accession>
<dbReference type="Proteomes" id="UP000219331">
    <property type="component" value="Unassembled WGS sequence"/>
</dbReference>
<dbReference type="CDD" id="cd02440">
    <property type="entry name" value="AdoMet_MTases"/>
    <property type="match status" value="1"/>
</dbReference>
<feature type="domain" description="Methyltransferase" evidence="1">
    <location>
        <begin position="49"/>
        <end position="141"/>
    </location>
</feature>
<evidence type="ECO:0000313" key="2">
    <source>
        <dbReference type="EMBL" id="SOC17801.1"/>
    </source>
</evidence>
<name>A0A285T8K3_9HYPH</name>
<dbReference type="EMBL" id="OBML01000009">
    <property type="protein sequence ID" value="SOC17801.1"/>
    <property type="molecule type" value="Genomic_DNA"/>
</dbReference>
<dbReference type="GO" id="GO:0008168">
    <property type="term" value="F:methyltransferase activity"/>
    <property type="evidence" value="ECO:0007669"/>
    <property type="project" value="UniProtKB-KW"/>
</dbReference>
<reference evidence="2 3" key="1">
    <citation type="submission" date="2017-08" db="EMBL/GenBank/DDBJ databases">
        <authorList>
            <person name="de Groot N.N."/>
        </authorList>
    </citation>
    <scope>NUCLEOTIDE SEQUENCE [LARGE SCALE GENOMIC DNA]</scope>
    <source>
        <strain evidence="2 3">USBA 352</strain>
    </source>
</reference>
<dbReference type="STRING" id="538381.GCA_001696535_02368"/>
<dbReference type="RefSeq" id="WP_244297574.1">
    <property type="nucleotide sequence ID" value="NZ_OBML01000009.1"/>
</dbReference>
<evidence type="ECO:0000259" key="1">
    <source>
        <dbReference type="Pfam" id="PF13649"/>
    </source>
</evidence>
<protein>
    <submittedName>
        <fullName evidence="2">tRNA (Cmo5U34)-methyltransferase</fullName>
    </submittedName>
</protein>
<dbReference type="Gene3D" id="3.40.50.150">
    <property type="entry name" value="Vaccinia Virus protein VP39"/>
    <property type="match status" value="1"/>
</dbReference>
<dbReference type="PANTHER" id="PTHR43464">
    <property type="entry name" value="METHYLTRANSFERASE"/>
    <property type="match status" value="1"/>
</dbReference>
<dbReference type="SUPFAM" id="SSF53335">
    <property type="entry name" value="S-adenosyl-L-methionine-dependent methyltransferases"/>
    <property type="match status" value="1"/>
</dbReference>
<dbReference type="InterPro" id="IPR041698">
    <property type="entry name" value="Methyltransf_25"/>
</dbReference>
<proteinExistence type="predicted"/>